<dbReference type="AlphaFoldDB" id="A0AAE2MPC2"/>
<evidence type="ECO:0000313" key="1">
    <source>
        <dbReference type="EMBL" id="MBB4293251.1"/>
    </source>
</evidence>
<dbReference type="Proteomes" id="UP000538507">
    <property type="component" value="Unassembled WGS sequence"/>
</dbReference>
<gene>
    <name evidence="1" type="ORF">GGE16_005336</name>
</gene>
<protein>
    <submittedName>
        <fullName evidence="1">Uncharacterized protein</fullName>
    </submittedName>
</protein>
<comment type="caution">
    <text evidence="1">The sequence shown here is derived from an EMBL/GenBank/DDBJ whole genome shotgun (WGS) entry which is preliminary data.</text>
</comment>
<dbReference type="EMBL" id="JACIGO010000008">
    <property type="protein sequence ID" value="MBB4293251.1"/>
    <property type="molecule type" value="Genomic_DNA"/>
</dbReference>
<organism evidence="1 2">
    <name type="scientific">Rhizobium leguminosarum</name>
    <dbReference type="NCBI Taxonomy" id="384"/>
    <lineage>
        <taxon>Bacteria</taxon>
        <taxon>Pseudomonadati</taxon>
        <taxon>Pseudomonadota</taxon>
        <taxon>Alphaproteobacteria</taxon>
        <taxon>Hyphomicrobiales</taxon>
        <taxon>Rhizobiaceae</taxon>
        <taxon>Rhizobium/Agrobacterium group</taxon>
        <taxon>Rhizobium</taxon>
    </lineage>
</organism>
<accession>A0AAE2MPC2</accession>
<reference evidence="1 2" key="1">
    <citation type="submission" date="2020-08" db="EMBL/GenBank/DDBJ databases">
        <title>Genomic Encyclopedia of Type Strains, Phase IV (KMG-V): Genome sequencing to study the core and pangenomes of soil and plant-associated prokaryotes.</title>
        <authorList>
            <person name="Whitman W."/>
        </authorList>
    </citation>
    <scope>NUCLEOTIDE SEQUENCE [LARGE SCALE GENOMIC DNA]</scope>
    <source>
        <strain evidence="1 2">SEMIA 415</strain>
    </source>
</reference>
<proteinExistence type="predicted"/>
<sequence length="62" mass="6632">MSPGPMAQWAAVVSSPINQNNFAFHFNVLRLIRITLNAALALTNPYFHPSGSSVCTFAAPNG</sequence>
<dbReference type="RefSeq" id="WP_183609856.1">
    <property type="nucleotide sequence ID" value="NZ_JACHAZ010000008.1"/>
</dbReference>
<evidence type="ECO:0000313" key="2">
    <source>
        <dbReference type="Proteomes" id="UP000538507"/>
    </source>
</evidence>
<name>A0AAE2MPC2_RHILE</name>